<evidence type="ECO:0008006" key="12">
    <source>
        <dbReference type="Google" id="ProtNLM"/>
    </source>
</evidence>
<protein>
    <recommendedName>
        <fullName evidence="12">Cytochrome P450 monooxygenase</fullName>
    </recommendedName>
</protein>
<dbReference type="InterPro" id="IPR001128">
    <property type="entry name" value="Cyt_P450"/>
</dbReference>
<dbReference type="InterPro" id="IPR017972">
    <property type="entry name" value="Cyt_P450_CS"/>
</dbReference>
<evidence type="ECO:0000313" key="11">
    <source>
        <dbReference type="Proteomes" id="UP000316270"/>
    </source>
</evidence>
<dbReference type="Pfam" id="PF00067">
    <property type="entry name" value="p450"/>
    <property type="match status" value="1"/>
</dbReference>
<dbReference type="PROSITE" id="PS00086">
    <property type="entry name" value="CYTOCHROME_P450"/>
    <property type="match status" value="1"/>
</dbReference>
<evidence type="ECO:0000256" key="5">
    <source>
        <dbReference type="ARBA" id="ARBA00023004"/>
    </source>
</evidence>
<evidence type="ECO:0000256" key="1">
    <source>
        <dbReference type="ARBA" id="ARBA00001971"/>
    </source>
</evidence>
<dbReference type="EMBL" id="CP042192">
    <property type="protein sequence ID" value="QDS72870.1"/>
    <property type="molecule type" value="Genomic_DNA"/>
</dbReference>
<dbReference type="CDD" id="cd11062">
    <property type="entry name" value="CYP58-like"/>
    <property type="match status" value="1"/>
</dbReference>
<evidence type="ECO:0000313" key="10">
    <source>
        <dbReference type="EMBL" id="QDS72870.1"/>
    </source>
</evidence>
<comment type="cofactor">
    <cofactor evidence="1 7">
        <name>heme</name>
        <dbReference type="ChEBI" id="CHEBI:30413"/>
    </cofactor>
</comment>
<dbReference type="Proteomes" id="UP000316270">
    <property type="component" value="Chromosome 8"/>
</dbReference>
<dbReference type="GO" id="GO:0005506">
    <property type="term" value="F:iron ion binding"/>
    <property type="evidence" value="ECO:0007669"/>
    <property type="project" value="InterPro"/>
</dbReference>
<proteinExistence type="inferred from homology"/>
<dbReference type="Gene3D" id="1.10.630.10">
    <property type="entry name" value="Cytochrome P450"/>
    <property type="match status" value="1"/>
</dbReference>
<dbReference type="PRINTS" id="PR00463">
    <property type="entry name" value="EP450I"/>
</dbReference>
<dbReference type="GO" id="GO:0020037">
    <property type="term" value="F:heme binding"/>
    <property type="evidence" value="ECO:0007669"/>
    <property type="project" value="InterPro"/>
</dbReference>
<evidence type="ECO:0000256" key="9">
    <source>
        <dbReference type="SAM" id="Phobius"/>
    </source>
</evidence>
<keyword evidence="9" id="KW-0812">Transmembrane</keyword>
<dbReference type="InterPro" id="IPR050121">
    <property type="entry name" value="Cytochrome_P450_monoxygenase"/>
</dbReference>
<dbReference type="STRING" id="50376.A0A517LB62"/>
<accession>A0A517LB62</accession>
<dbReference type="PANTHER" id="PTHR24305:SF157">
    <property type="entry name" value="N-ACETYLTRYPTOPHAN 6-HYDROXYLASE IVOC-RELATED"/>
    <property type="match status" value="1"/>
</dbReference>
<reference evidence="10 11" key="1">
    <citation type="submission" date="2019-07" db="EMBL/GenBank/DDBJ databases">
        <title>Finished genome of Venturia effusa.</title>
        <authorList>
            <person name="Young C.A."/>
            <person name="Cox M.P."/>
            <person name="Ganley A.R.D."/>
            <person name="David W.J."/>
        </authorList>
    </citation>
    <scope>NUCLEOTIDE SEQUENCE [LARGE SCALE GENOMIC DNA]</scope>
    <source>
        <strain evidence="11">albino</strain>
    </source>
</reference>
<keyword evidence="7 8" id="KW-0349">Heme</keyword>
<organism evidence="10 11">
    <name type="scientific">Venturia effusa</name>
    <dbReference type="NCBI Taxonomy" id="50376"/>
    <lineage>
        <taxon>Eukaryota</taxon>
        <taxon>Fungi</taxon>
        <taxon>Dikarya</taxon>
        <taxon>Ascomycota</taxon>
        <taxon>Pezizomycotina</taxon>
        <taxon>Dothideomycetes</taxon>
        <taxon>Pleosporomycetidae</taxon>
        <taxon>Venturiales</taxon>
        <taxon>Venturiaceae</taxon>
        <taxon>Venturia</taxon>
    </lineage>
</organism>
<evidence type="ECO:0000256" key="6">
    <source>
        <dbReference type="ARBA" id="ARBA00023033"/>
    </source>
</evidence>
<evidence type="ECO:0000256" key="7">
    <source>
        <dbReference type="PIRSR" id="PIRSR602401-1"/>
    </source>
</evidence>
<evidence type="ECO:0000256" key="4">
    <source>
        <dbReference type="ARBA" id="ARBA00023002"/>
    </source>
</evidence>
<comment type="similarity">
    <text evidence="2 8">Belongs to the cytochrome P450 family.</text>
</comment>
<dbReference type="InterPro" id="IPR036396">
    <property type="entry name" value="Cyt_P450_sf"/>
</dbReference>
<dbReference type="PANTHER" id="PTHR24305">
    <property type="entry name" value="CYTOCHROME P450"/>
    <property type="match status" value="1"/>
</dbReference>
<dbReference type="GO" id="GO:0004497">
    <property type="term" value="F:monooxygenase activity"/>
    <property type="evidence" value="ECO:0007669"/>
    <property type="project" value="UniProtKB-KW"/>
</dbReference>
<dbReference type="SUPFAM" id="SSF48264">
    <property type="entry name" value="Cytochrome P450"/>
    <property type="match status" value="1"/>
</dbReference>
<evidence type="ECO:0000256" key="8">
    <source>
        <dbReference type="RuleBase" id="RU000461"/>
    </source>
</evidence>
<dbReference type="GO" id="GO:0016705">
    <property type="term" value="F:oxidoreductase activity, acting on paired donors, with incorporation or reduction of molecular oxygen"/>
    <property type="evidence" value="ECO:0007669"/>
    <property type="project" value="InterPro"/>
</dbReference>
<keyword evidence="4 8" id="KW-0560">Oxidoreductase</keyword>
<dbReference type="AlphaFoldDB" id="A0A517LB62"/>
<keyword evidence="9" id="KW-0472">Membrane</keyword>
<gene>
    <name evidence="10" type="ORF">FKW77_007434</name>
</gene>
<dbReference type="InterPro" id="IPR002401">
    <property type="entry name" value="Cyt_P450_E_grp-I"/>
</dbReference>
<keyword evidence="3 7" id="KW-0479">Metal-binding</keyword>
<keyword evidence="11" id="KW-1185">Reference proteome</keyword>
<sequence length="524" mass="59977">MSLEYSKISVTEVCFVIVALSSLYVVSLYLYRLIFHPLAKFPGPTLAAATNWYEFYYDVIQQGAFTGHIKDLHDQYVGLSMQNKKLSLPNQGPIIRITPNELHVNDPDYYSTLYERSGRRDKYVYFSGRFGFASDSLSTVDHYTHRMRRKALNPFFSDKKISDFQPVIRTKLLKFCRKLADYQRHGRILPMNRGWMALTTDTITEYAFGRAYNHLDSPDFQDTMEEALQAIYTTGQFALHFPIVFPILDSLPDWFVMRVQPVLQPVVGLRKDLAMKVREIRDGINQAAKTASHPTIFHEILNSDLPEAEKTDARLGDEAQLIIAAGLGTTSWALSVASYHITADPSIQARLRAELSSAGFDSKIMDWHKLEELPYLHGCVHEAIRLGHGSATRGPRLAPDTELRYGDWAIPKNTPVSMSNVLVLMNEHIFPEPRKFHPERWINNPDLQRYFVPFNKGSRICLGLNLAKAELFLFIATVFSSFEFELFETDISDVEMLHAYLVPYPKWDSKGIRMKVKPTMSSLE</sequence>
<dbReference type="OrthoDB" id="3945418at2759"/>
<feature type="transmembrane region" description="Helical" evidence="9">
    <location>
        <begin position="12"/>
        <end position="31"/>
    </location>
</feature>
<feature type="binding site" description="axial binding residue" evidence="7">
    <location>
        <position position="461"/>
    </location>
    <ligand>
        <name>heme</name>
        <dbReference type="ChEBI" id="CHEBI:30413"/>
    </ligand>
    <ligandPart>
        <name>Fe</name>
        <dbReference type="ChEBI" id="CHEBI:18248"/>
    </ligandPart>
</feature>
<keyword evidence="6 8" id="KW-0503">Monooxygenase</keyword>
<name>A0A517LB62_9PEZI</name>
<keyword evidence="5 7" id="KW-0408">Iron</keyword>
<dbReference type="PRINTS" id="PR00385">
    <property type="entry name" value="P450"/>
</dbReference>
<evidence type="ECO:0000256" key="3">
    <source>
        <dbReference type="ARBA" id="ARBA00022723"/>
    </source>
</evidence>
<evidence type="ECO:0000256" key="2">
    <source>
        <dbReference type="ARBA" id="ARBA00010617"/>
    </source>
</evidence>
<keyword evidence="9" id="KW-1133">Transmembrane helix</keyword>